<gene>
    <name evidence="3" type="ORF">FSW04_23005</name>
</gene>
<feature type="region of interest" description="Disordered" evidence="1">
    <location>
        <begin position="26"/>
        <end position="47"/>
    </location>
</feature>
<name>A0A5B8UBY6_9ACTN</name>
<dbReference type="KEGG" id="bsol:FSW04_23005"/>
<keyword evidence="2" id="KW-0472">Membrane</keyword>
<keyword evidence="4" id="KW-1185">Reference proteome</keyword>
<feature type="region of interest" description="Disordered" evidence="1">
    <location>
        <begin position="1"/>
        <end position="20"/>
    </location>
</feature>
<reference evidence="3 4" key="1">
    <citation type="journal article" date="2018" name="J. Microbiol.">
        <title>Baekduia soli gen. nov., sp. nov., a novel bacterium isolated from the soil of Baekdu Mountain and proposal of a novel family name, Baekduiaceae fam. nov.</title>
        <authorList>
            <person name="An D.S."/>
            <person name="Siddiqi M.Z."/>
            <person name="Kim K.H."/>
            <person name="Yu H.S."/>
            <person name="Im W.T."/>
        </authorList>
    </citation>
    <scope>NUCLEOTIDE SEQUENCE [LARGE SCALE GENOMIC DNA]</scope>
    <source>
        <strain evidence="3 4">BR7-21</strain>
    </source>
</reference>
<sequence length="111" mass="11507">MTDPADDEQPRPGVADDAEVVDAVPVPEGPRAYAAPPAPAPRTGLAAASPVAVQAAAVAVTGFAAGAATVAVVRHRRARRALRAGRKDRKLLGDVRASRSFLVDIHLLNRD</sequence>
<dbReference type="RefSeq" id="WP_146922524.1">
    <property type="nucleotide sequence ID" value="NZ_CP042430.1"/>
</dbReference>
<organism evidence="3 4">
    <name type="scientific">Baekduia soli</name>
    <dbReference type="NCBI Taxonomy" id="496014"/>
    <lineage>
        <taxon>Bacteria</taxon>
        <taxon>Bacillati</taxon>
        <taxon>Actinomycetota</taxon>
        <taxon>Thermoleophilia</taxon>
        <taxon>Solirubrobacterales</taxon>
        <taxon>Baekduiaceae</taxon>
        <taxon>Baekduia</taxon>
    </lineage>
</organism>
<dbReference type="EMBL" id="CP042430">
    <property type="protein sequence ID" value="QEC50161.1"/>
    <property type="molecule type" value="Genomic_DNA"/>
</dbReference>
<proteinExistence type="predicted"/>
<keyword evidence="2" id="KW-1133">Transmembrane helix</keyword>
<dbReference type="Proteomes" id="UP000321805">
    <property type="component" value="Chromosome"/>
</dbReference>
<protein>
    <submittedName>
        <fullName evidence="3">Uncharacterized protein</fullName>
    </submittedName>
</protein>
<evidence type="ECO:0000313" key="3">
    <source>
        <dbReference type="EMBL" id="QEC50161.1"/>
    </source>
</evidence>
<evidence type="ECO:0000313" key="4">
    <source>
        <dbReference type="Proteomes" id="UP000321805"/>
    </source>
</evidence>
<evidence type="ECO:0000256" key="2">
    <source>
        <dbReference type="SAM" id="Phobius"/>
    </source>
</evidence>
<evidence type="ECO:0000256" key="1">
    <source>
        <dbReference type="SAM" id="MobiDB-lite"/>
    </source>
</evidence>
<keyword evidence="2" id="KW-0812">Transmembrane</keyword>
<dbReference type="AlphaFoldDB" id="A0A5B8UBY6"/>
<feature type="transmembrane region" description="Helical" evidence="2">
    <location>
        <begin position="51"/>
        <end position="73"/>
    </location>
</feature>
<accession>A0A5B8UBY6</accession>